<dbReference type="Pfam" id="PF01431">
    <property type="entry name" value="Peptidase_M13"/>
    <property type="match status" value="1"/>
</dbReference>
<keyword evidence="6" id="KW-0482">Metalloprotease</keyword>
<keyword evidence="10" id="KW-1185">Reference proteome</keyword>
<evidence type="ECO:0000256" key="3">
    <source>
        <dbReference type="ARBA" id="ARBA00022723"/>
    </source>
</evidence>
<keyword evidence="5" id="KW-0862">Zinc</keyword>
<accession>A0AAV4BJM4</accession>
<evidence type="ECO:0000313" key="10">
    <source>
        <dbReference type="Proteomes" id="UP000735302"/>
    </source>
</evidence>
<keyword evidence="3" id="KW-0479">Metal-binding</keyword>
<dbReference type="AlphaFoldDB" id="A0AAV4BJM4"/>
<dbReference type="InterPro" id="IPR000718">
    <property type="entry name" value="Peptidase_M13"/>
</dbReference>
<evidence type="ECO:0000256" key="5">
    <source>
        <dbReference type="ARBA" id="ARBA00022833"/>
    </source>
</evidence>
<dbReference type="SUPFAM" id="SSF55486">
    <property type="entry name" value="Metalloproteases ('zincins'), catalytic domain"/>
    <property type="match status" value="1"/>
</dbReference>
<proteinExistence type="predicted"/>
<evidence type="ECO:0000256" key="2">
    <source>
        <dbReference type="ARBA" id="ARBA00022670"/>
    </source>
</evidence>
<evidence type="ECO:0000313" key="9">
    <source>
        <dbReference type="EMBL" id="GFO20601.1"/>
    </source>
</evidence>
<sequence>MRPRNDSVLMALETYLRDVAVELGADHAVAAQDAKDVVDLETEVAKITVPKEEKRDFFKQYNPTTLAEFAKNYSYVDFASALRKVFCTANIYLEDDQEIIVQFPSYYKKLQDVLNHSDKRTLMNSFGFKFAAAKINSLSEKFRKLRYGLMEALSGKKGIEPRWKTCLQVVVGAFPVGVSKAYTRQRFSNDSKAYVTSMVKDIATSFKEILLEANWMGNKTKAKALEKLEAMTFIVGHPDVRFSDQEINEKYLQFVMTSDNFYKNMETTVRNVRIMKLQKLKEPRDDTEHAAKKSHEVNAIYIWRQNQVAIFAGMMQPPYFSETFPDSMNYGGIGFMIGHEITHGFDDIGGQYAKNGKLDEWWQPEDWSTFKDRRQCIIDQYGNYFYKTAEKNLNGINTQGENVADNGGLKESYRAYKKLLKRKGTGKLLPGLNLTQDQLFFLSAAQIWCGKQTKESAILQVDSQDHSPGRFRIIGPLQNSPDFAKAYNCPAGSPMNPEKKCSVW</sequence>
<evidence type="ECO:0000259" key="7">
    <source>
        <dbReference type="Pfam" id="PF01431"/>
    </source>
</evidence>
<dbReference type="PRINTS" id="PR00786">
    <property type="entry name" value="NEPRILYSIN"/>
</dbReference>
<evidence type="ECO:0000256" key="4">
    <source>
        <dbReference type="ARBA" id="ARBA00022801"/>
    </source>
</evidence>
<name>A0AAV4BJM4_9GAST</name>
<dbReference type="GO" id="GO:0046872">
    <property type="term" value="F:metal ion binding"/>
    <property type="evidence" value="ECO:0007669"/>
    <property type="project" value="UniProtKB-KW"/>
</dbReference>
<dbReference type="GO" id="GO:0004222">
    <property type="term" value="F:metalloendopeptidase activity"/>
    <property type="evidence" value="ECO:0007669"/>
    <property type="project" value="InterPro"/>
</dbReference>
<dbReference type="InterPro" id="IPR008753">
    <property type="entry name" value="Peptidase_M13_N"/>
</dbReference>
<gene>
    <name evidence="9" type="ORF">PoB_004710600</name>
</gene>
<evidence type="ECO:0000256" key="1">
    <source>
        <dbReference type="ARBA" id="ARBA00001947"/>
    </source>
</evidence>
<feature type="domain" description="Peptidase M13 C-terminal" evidence="7">
    <location>
        <begin position="298"/>
        <end position="503"/>
    </location>
</feature>
<keyword evidence="4" id="KW-0378">Hydrolase</keyword>
<evidence type="ECO:0000259" key="8">
    <source>
        <dbReference type="Pfam" id="PF05649"/>
    </source>
</evidence>
<protein>
    <submittedName>
        <fullName evidence="9">Endothelin-converting enzyme 1</fullName>
    </submittedName>
</protein>
<dbReference type="PANTHER" id="PTHR11733:SF133">
    <property type="entry name" value="PHOSPHATE-REGULATING NEUTRAL ENDOPEPTIDASE PHEX"/>
    <property type="match status" value="1"/>
</dbReference>
<comment type="cofactor">
    <cofactor evidence="1">
        <name>Zn(2+)</name>
        <dbReference type="ChEBI" id="CHEBI:29105"/>
    </cofactor>
</comment>
<dbReference type="Pfam" id="PF05649">
    <property type="entry name" value="Peptidase_M13_N"/>
    <property type="match status" value="1"/>
</dbReference>
<dbReference type="GO" id="GO:0005886">
    <property type="term" value="C:plasma membrane"/>
    <property type="evidence" value="ECO:0007669"/>
    <property type="project" value="TreeGrafter"/>
</dbReference>
<dbReference type="InterPro" id="IPR024079">
    <property type="entry name" value="MetalloPept_cat_dom_sf"/>
</dbReference>
<evidence type="ECO:0000256" key="6">
    <source>
        <dbReference type="ARBA" id="ARBA00023049"/>
    </source>
</evidence>
<dbReference type="CDD" id="cd08662">
    <property type="entry name" value="M13"/>
    <property type="match status" value="1"/>
</dbReference>
<organism evidence="9 10">
    <name type="scientific">Plakobranchus ocellatus</name>
    <dbReference type="NCBI Taxonomy" id="259542"/>
    <lineage>
        <taxon>Eukaryota</taxon>
        <taxon>Metazoa</taxon>
        <taxon>Spiralia</taxon>
        <taxon>Lophotrochozoa</taxon>
        <taxon>Mollusca</taxon>
        <taxon>Gastropoda</taxon>
        <taxon>Heterobranchia</taxon>
        <taxon>Euthyneura</taxon>
        <taxon>Panpulmonata</taxon>
        <taxon>Sacoglossa</taxon>
        <taxon>Placobranchoidea</taxon>
        <taxon>Plakobranchidae</taxon>
        <taxon>Plakobranchus</taxon>
    </lineage>
</organism>
<comment type="caution">
    <text evidence="9">The sequence shown here is derived from an EMBL/GenBank/DDBJ whole genome shotgun (WGS) entry which is preliminary data.</text>
</comment>
<dbReference type="EMBL" id="BLXT01005178">
    <property type="protein sequence ID" value="GFO20601.1"/>
    <property type="molecule type" value="Genomic_DNA"/>
</dbReference>
<dbReference type="Gene3D" id="3.40.390.10">
    <property type="entry name" value="Collagenase (Catalytic Domain)"/>
    <property type="match status" value="1"/>
</dbReference>
<keyword evidence="2" id="KW-0645">Protease</keyword>
<dbReference type="InterPro" id="IPR018497">
    <property type="entry name" value="Peptidase_M13_C"/>
</dbReference>
<dbReference type="PANTHER" id="PTHR11733">
    <property type="entry name" value="ZINC METALLOPROTEASE FAMILY M13 NEPRILYSIN-RELATED"/>
    <property type="match status" value="1"/>
</dbReference>
<dbReference type="PROSITE" id="PS51885">
    <property type="entry name" value="NEPRILYSIN"/>
    <property type="match status" value="1"/>
</dbReference>
<dbReference type="GO" id="GO:0016485">
    <property type="term" value="P:protein processing"/>
    <property type="evidence" value="ECO:0007669"/>
    <property type="project" value="TreeGrafter"/>
</dbReference>
<reference evidence="9 10" key="1">
    <citation type="journal article" date="2021" name="Elife">
        <title>Chloroplast acquisition without the gene transfer in kleptoplastic sea slugs, Plakobranchus ocellatus.</title>
        <authorList>
            <person name="Maeda T."/>
            <person name="Takahashi S."/>
            <person name="Yoshida T."/>
            <person name="Shimamura S."/>
            <person name="Takaki Y."/>
            <person name="Nagai Y."/>
            <person name="Toyoda A."/>
            <person name="Suzuki Y."/>
            <person name="Arimoto A."/>
            <person name="Ishii H."/>
            <person name="Satoh N."/>
            <person name="Nishiyama T."/>
            <person name="Hasebe M."/>
            <person name="Maruyama T."/>
            <person name="Minagawa J."/>
            <person name="Obokata J."/>
            <person name="Shigenobu S."/>
        </authorList>
    </citation>
    <scope>NUCLEOTIDE SEQUENCE [LARGE SCALE GENOMIC DNA]</scope>
</reference>
<dbReference type="Proteomes" id="UP000735302">
    <property type="component" value="Unassembled WGS sequence"/>
</dbReference>
<feature type="domain" description="Peptidase M13 N-terminal" evidence="8">
    <location>
        <begin position="4"/>
        <end position="238"/>
    </location>
</feature>